<dbReference type="Proteomes" id="UP001175211">
    <property type="component" value="Unassembled WGS sequence"/>
</dbReference>
<dbReference type="AlphaFoldDB" id="A0AA39N219"/>
<feature type="region of interest" description="Disordered" evidence="1">
    <location>
        <begin position="234"/>
        <end position="256"/>
    </location>
</feature>
<sequence>MGKTTSYVGHNRILPCVLTLAAFASAVPTPILSLSTNFLASVISYHGTTPLLYGALECGNLDKDGSWDESHNKLILTNAHYLCMFLEHVQALPLVFERLCLCVAETQRLALELQAIMDYILVYRPRMTGLAERPSEEGTGGSESLVGAFTMNPTVAQEFCRAGIPVWFIHPLNMAGKVRIDSVEPIQEPHHLNIPSSSCRLVIRSIHVGAATDEEKYKAIERFTRSHLNAPNPFNLALPQNAVEPEPAPSTADQARYRPYKRPELSRRGKQKPASMLLTGTVKKFDVVQHPLLPPLVDTWLHGLLSVNADKSCPPCAAFGYALPRPDLFVTVKSAEKLTLMITSWLRLRQGLLARLQVHFSPEVKNHQMWRTILQMDWLHPQTGASGARGEQSRRDQVIAFLNGCHAELTVDTTLSTEGCWGHKSSSALGNDDVREILWELAETNFRLEFSALDQKLSLKTDAHHCKLVGECFPYGQWNLLHCIDLGSVNWGLVHSNWMQRAPYVFSMRRCMQDWRGCPTSLSSDKSKYSEADVVQIEKDMASFYCETFFMTFGRVPILPRRLPRTPLVPFIPEARKLYFAQESGYILDVTKWE</sequence>
<organism evidence="2 3">
    <name type="scientific">Armillaria tabescens</name>
    <name type="common">Ringless honey mushroom</name>
    <name type="synonym">Agaricus tabescens</name>
    <dbReference type="NCBI Taxonomy" id="1929756"/>
    <lineage>
        <taxon>Eukaryota</taxon>
        <taxon>Fungi</taxon>
        <taxon>Dikarya</taxon>
        <taxon>Basidiomycota</taxon>
        <taxon>Agaricomycotina</taxon>
        <taxon>Agaricomycetes</taxon>
        <taxon>Agaricomycetidae</taxon>
        <taxon>Agaricales</taxon>
        <taxon>Marasmiineae</taxon>
        <taxon>Physalacriaceae</taxon>
        <taxon>Desarmillaria</taxon>
    </lineage>
</organism>
<protein>
    <submittedName>
        <fullName evidence="2">Uncharacterized protein</fullName>
    </submittedName>
</protein>
<dbReference type="GeneID" id="85361265"/>
<accession>A0AA39N219</accession>
<evidence type="ECO:0000313" key="3">
    <source>
        <dbReference type="Proteomes" id="UP001175211"/>
    </source>
</evidence>
<evidence type="ECO:0000313" key="2">
    <source>
        <dbReference type="EMBL" id="KAK0455311.1"/>
    </source>
</evidence>
<evidence type="ECO:0000256" key="1">
    <source>
        <dbReference type="SAM" id="MobiDB-lite"/>
    </source>
</evidence>
<comment type="caution">
    <text evidence="2">The sequence shown here is derived from an EMBL/GenBank/DDBJ whole genome shotgun (WGS) entry which is preliminary data.</text>
</comment>
<name>A0AA39N219_ARMTA</name>
<gene>
    <name evidence="2" type="ORF">EV420DRAFT_1644950</name>
</gene>
<proteinExistence type="predicted"/>
<keyword evidence="3" id="KW-1185">Reference proteome</keyword>
<dbReference type="RefSeq" id="XP_060328821.1">
    <property type="nucleotide sequence ID" value="XM_060477717.1"/>
</dbReference>
<reference evidence="2" key="1">
    <citation type="submission" date="2023-06" db="EMBL/GenBank/DDBJ databases">
        <authorList>
            <consortium name="Lawrence Berkeley National Laboratory"/>
            <person name="Ahrendt S."/>
            <person name="Sahu N."/>
            <person name="Indic B."/>
            <person name="Wong-Bajracharya J."/>
            <person name="Merenyi Z."/>
            <person name="Ke H.-M."/>
            <person name="Monk M."/>
            <person name="Kocsube S."/>
            <person name="Drula E."/>
            <person name="Lipzen A."/>
            <person name="Balint B."/>
            <person name="Henrissat B."/>
            <person name="Andreopoulos B."/>
            <person name="Martin F.M."/>
            <person name="Harder C.B."/>
            <person name="Rigling D."/>
            <person name="Ford K.L."/>
            <person name="Foster G.D."/>
            <person name="Pangilinan J."/>
            <person name="Papanicolaou A."/>
            <person name="Barry K."/>
            <person name="LaButti K."/>
            <person name="Viragh M."/>
            <person name="Koriabine M."/>
            <person name="Yan M."/>
            <person name="Riley R."/>
            <person name="Champramary S."/>
            <person name="Plett K.L."/>
            <person name="Tsai I.J."/>
            <person name="Slot J."/>
            <person name="Sipos G."/>
            <person name="Plett J."/>
            <person name="Nagy L.G."/>
            <person name="Grigoriev I.V."/>
        </authorList>
    </citation>
    <scope>NUCLEOTIDE SEQUENCE</scope>
    <source>
        <strain evidence="2">CCBAS 213</strain>
    </source>
</reference>
<dbReference type="EMBL" id="JAUEPS010000026">
    <property type="protein sequence ID" value="KAK0455311.1"/>
    <property type="molecule type" value="Genomic_DNA"/>
</dbReference>